<keyword evidence="12" id="KW-1207">Sterol metabolism</keyword>
<feature type="signal peptide" evidence="18">
    <location>
        <begin position="1"/>
        <end position="26"/>
    </location>
</feature>
<dbReference type="GO" id="GO:0030299">
    <property type="term" value="P:intestinal cholesterol absorption"/>
    <property type="evidence" value="ECO:0007669"/>
    <property type="project" value="TreeGrafter"/>
</dbReference>
<dbReference type="NCBIfam" id="TIGR00917">
    <property type="entry name" value="2A060601"/>
    <property type="match status" value="1"/>
</dbReference>
<keyword evidence="14" id="KW-0753">Steroid metabolism</keyword>
<evidence type="ECO:0000256" key="9">
    <source>
        <dbReference type="ARBA" id="ARBA00023098"/>
    </source>
</evidence>
<keyword evidence="8" id="KW-0445">Lipid transport</keyword>
<evidence type="ECO:0000256" key="13">
    <source>
        <dbReference type="ARBA" id="ARBA00023180"/>
    </source>
</evidence>
<dbReference type="GO" id="GO:0008203">
    <property type="term" value="P:cholesterol metabolic process"/>
    <property type="evidence" value="ECO:0007669"/>
    <property type="project" value="UniProtKB-KW"/>
</dbReference>
<feature type="transmembrane region" description="Helical" evidence="17">
    <location>
        <begin position="823"/>
        <end position="847"/>
    </location>
</feature>
<sequence>MKSLAQLVCLSTLLVLPSCILLSVSAQKCVWYGECGKTPDGLPLNCPYDGPPKKLDDSTDLSILRKWCPDLAVPNPATGNVETCCNGPQLATLDKQVVTVAAFLQRCPSCLKNLLLHICNVACSPNQASYMNVTEISPAQPDKGENETVVAIDVYLANHFIEGAFNSCKGVYMPSAGQLVMDLMCGGYGASRCSALRWFSFMGDPVHNAYVGFLMNIMNTSVPIGSFQPFNKSITPCSKGVDDSSPPCSCMDCEDSCPVPPPPKPPVSPFTILGLPGLPLTMLLIFIGGSSIFLSAVLWGPSLCVPGGFAGVILQRNEDDHHVPPTPGSVGRRLASINSRIAMAADDESSPLQSKRSSVRSSVDSSRHGEPPVAIATPTSLFERMGKVLESKLEQWFYVLGKACATNPWGTLLIGSCVVIGLGHGIKYLQFTTDPVELWASPHSRARQEREFFDEHFEPFYRTEQIIISTIDLPNILHNTSAGVIEFGPVFNDSFLLTIHSLLESIRALGRNEGYPLESICFAPLSSPFYGPSRVKQCMVQSVWGYFQDDVETFNQTETEEGNYTVNYLDVIVKCTQNPYDPSCLAPYGGPVDPAIALGGFLEPGQPLSKDAPYEKATAIILTFLLNNYHNKTLLEPALKWESKFVEFMKNWTANEKPEFVNVAFNSERSIEDELDKESRSDALTILVSYVIMFAYIAMALGHMRRFNTLLMDSKITLGLGGVFIVLASVASSIGFFGFARVPATLIIMEVIPFLVLAVGVDNIFILVQTHQRTAKLEGETYQEHIARVLSKAGPSILLTSISESTCFLLGGLSDMPAVKAFALYAGMALFLDFLFQITCFVSLLSLDTKRQADNRLDILCCVHPSRKFEPQTDPGLLYRVTKSLYVPILMNKFTRPAVIITFFGWLCLSIVALPHIEVGLDQELAMPQNSFVHKYFKYIKAYLSIGAPVYFVVTSGLNLSDTRVQNLMCGGQLCNSDSLTSQIYMASKQPESTYIGRPAASWIDDYFDWSRSSECCRYFKSNESFCPHQRGSKCAKCDIGINNYTNRPDAVSFGKYVPFFLQDNPDEDCGKGGHAAYSQGVKYRIGKGNIAEVETSYFMAFHTILKTSEDYYSAMRESRNIADNITRMLRVNLANQGMESDVRVFPYSIFYVFYEQYLTMWADTLKSVSISLLTIFLVTFVLMGLDITAAFVNVITISMIITDIGGLMYLWGVSLNAVSLVNLVMAIGISVEFCSHIVHSYCKSQKETRIMKAADAVVNMGSSVFSGITLTKFGGIIVLMFAKSQIFQVFYFRMYMCIVLVGAAHGLVFLPVLLSYIGSDGNREKGLKHLDVSDMSHIHRDEDSDEPTALTRVSNENGRSTSTQPASDSPVSAWPL</sequence>
<dbReference type="SUPFAM" id="SSF82866">
    <property type="entry name" value="Multidrug efflux transporter AcrB transmembrane domain"/>
    <property type="match status" value="2"/>
</dbReference>
<comment type="similarity">
    <text evidence="2">Belongs to the patched family.</text>
</comment>
<keyword evidence="7 17" id="KW-1133">Transmembrane helix</keyword>
<feature type="transmembrane region" description="Helical" evidence="17">
    <location>
        <begin position="683"/>
        <end position="704"/>
    </location>
</feature>
<dbReference type="GO" id="GO:0042632">
    <property type="term" value="P:cholesterol homeostasis"/>
    <property type="evidence" value="ECO:0007669"/>
    <property type="project" value="TreeGrafter"/>
</dbReference>
<dbReference type="InterPro" id="IPR000731">
    <property type="entry name" value="SSD"/>
</dbReference>
<evidence type="ECO:0000313" key="20">
    <source>
        <dbReference type="EMBL" id="JAG53921.1"/>
    </source>
</evidence>
<keyword evidence="13" id="KW-0325">Glycoprotein</keyword>
<dbReference type="PANTHER" id="PTHR45727">
    <property type="entry name" value="NPC INTRACELLULAR CHOLESTEROL TRANSPORTER 1"/>
    <property type="match status" value="1"/>
</dbReference>
<proteinExistence type="inferred from homology"/>
<evidence type="ECO:0000256" key="3">
    <source>
        <dbReference type="ARBA" id="ARBA00022448"/>
    </source>
</evidence>
<keyword evidence="3" id="KW-0813">Transport</keyword>
<feature type="chain" id="PRO_5005519663" description="SSD domain-containing protein" evidence="18">
    <location>
        <begin position="27"/>
        <end position="1377"/>
    </location>
</feature>
<keyword evidence="4" id="KW-0153">Cholesterol metabolism</keyword>
<comment type="catalytic activity">
    <reaction evidence="15">
        <text>cholesterol(in) = cholesterol(out)</text>
        <dbReference type="Rhea" id="RHEA:39747"/>
        <dbReference type="ChEBI" id="CHEBI:16113"/>
    </reaction>
</comment>
<organism evidence="20">
    <name type="scientific">Lygus hesperus</name>
    <name type="common">Western plant bug</name>
    <dbReference type="NCBI Taxonomy" id="30085"/>
    <lineage>
        <taxon>Eukaryota</taxon>
        <taxon>Metazoa</taxon>
        <taxon>Ecdysozoa</taxon>
        <taxon>Arthropoda</taxon>
        <taxon>Hexapoda</taxon>
        <taxon>Insecta</taxon>
        <taxon>Pterygota</taxon>
        <taxon>Neoptera</taxon>
        <taxon>Paraneoptera</taxon>
        <taxon>Hemiptera</taxon>
        <taxon>Heteroptera</taxon>
        <taxon>Panheteroptera</taxon>
        <taxon>Cimicomorpha</taxon>
        <taxon>Miridae</taxon>
        <taxon>Mirini</taxon>
        <taxon>Lygus</taxon>
    </lineage>
</organism>
<evidence type="ECO:0000256" key="1">
    <source>
        <dbReference type="ARBA" id="ARBA00004127"/>
    </source>
</evidence>
<feature type="transmembrane region" description="Helical" evidence="17">
    <location>
        <begin position="1294"/>
        <end position="1319"/>
    </location>
</feature>
<feature type="transmembrane region" description="Helical" evidence="17">
    <location>
        <begin position="1171"/>
        <end position="1202"/>
    </location>
</feature>
<feature type="transmembrane region" description="Helical" evidence="17">
    <location>
        <begin position="898"/>
        <end position="916"/>
    </location>
</feature>
<dbReference type="GO" id="GO:0015485">
    <property type="term" value="F:cholesterol binding"/>
    <property type="evidence" value="ECO:0007669"/>
    <property type="project" value="TreeGrafter"/>
</dbReference>
<feature type="transmembrane region" description="Helical" evidence="17">
    <location>
        <begin position="1208"/>
        <end position="1236"/>
    </location>
</feature>
<evidence type="ECO:0000256" key="17">
    <source>
        <dbReference type="SAM" id="Phobius"/>
    </source>
</evidence>
<feature type="transmembrane region" description="Helical" evidence="17">
    <location>
        <begin position="746"/>
        <end position="768"/>
    </location>
</feature>
<dbReference type="Gene3D" id="1.20.1640.10">
    <property type="entry name" value="Multidrug efflux transporter AcrB transmembrane domain"/>
    <property type="match status" value="2"/>
</dbReference>
<name>A0A0K8SKT4_LYGHE</name>
<feature type="region of interest" description="Disordered" evidence="16">
    <location>
        <begin position="346"/>
        <end position="374"/>
    </location>
</feature>
<evidence type="ECO:0000256" key="14">
    <source>
        <dbReference type="ARBA" id="ARBA00023221"/>
    </source>
</evidence>
<feature type="transmembrane region" description="Helical" evidence="17">
    <location>
        <begin position="1257"/>
        <end position="1282"/>
    </location>
</feature>
<feature type="compositionally biased region" description="Polar residues" evidence="16">
    <location>
        <begin position="1352"/>
        <end position="1371"/>
    </location>
</feature>
<dbReference type="GO" id="GO:0030301">
    <property type="term" value="P:cholesterol transport"/>
    <property type="evidence" value="ECO:0007669"/>
    <property type="project" value="UniProtKB-ARBA"/>
</dbReference>
<evidence type="ECO:0000256" key="2">
    <source>
        <dbReference type="ARBA" id="ARBA00005585"/>
    </source>
</evidence>
<evidence type="ECO:0000256" key="18">
    <source>
        <dbReference type="SAM" id="SignalP"/>
    </source>
</evidence>
<dbReference type="GO" id="GO:0005886">
    <property type="term" value="C:plasma membrane"/>
    <property type="evidence" value="ECO:0007669"/>
    <property type="project" value="TreeGrafter"/>
</dbReference>
<reference evidence="20" key="1">
    <citation type="submission" date="2014-09" db="EMBL/GenBank/DDBJ databases">
        <authorList>
            <person name="Magalhaes I.L.F."/>
            <person name="Oliveira U."/>
            <person name="Santos F.R."/>
            <person name="Vidigal T.H.D.A."/>
            <person name="Brescovit A.D."/>
            <person name="Santos A.J."/>
        </authorList>
    </citation>
    <scope>NUCLEOTIDE SEQUENCE</scope>
</reference>
<keyword evidence="11" id="KW-1015">Disulfide bond</keyword>
<evidence type="ECO:0000256" key="7">
    <source>
        <dbReference type="ARBA" id="ARBA00022989"/>
    </source>
</evidence>
<evidence type="ECO:0000256" key="8">
    <source>
        <dbReference type="ARBA" id="ARBA00023055"/>
    </source>
</evidence>
<evidence type="ECO:0000259" key="19">
    <source>
        <dbReference type="PROSITE" id="PS50156"/>
    </source>
</evidence>
<dbReference type="Pfam" id="PF22314">
    <property type="entry name" value="NPC1_MLD"/>
    <property type="match status" value="1"/>
</dbReference>
<evidence type="ECO:0000256" key="6">
    <source>
        <dbReference type="ARBA" id="ARBA00022729"/>
    </source>
</evidence>
<dbReference type="FunFam" id="1.20.1640.10:FF:000010">
    <property type="entry name" value="NPC intracellular cholesterol transporter 1"/>
    <property type="match status" value="1"/>
</dbReference>
<dbReference type="EMBL" id="GBRD01011903">
    <property type="protein sequence ID" value="JAG53921.1"/>
    <property type="molecule type" value="Transcribed_RNA"/>
</dbReference>
<evidence type="ECO:0000256" key="16">
    <source>
        <dbReference type="SAM" id="MobiDB-lite"/>
    </source>
</evidence>
<dbReference type="PANTHER" id="PTHR45727:SF2">
    <property type="entry name" value="NPC INTRACELLULAR CHOLESTEROL TRANSPORTER 1"/>
    <property type="match status" value="1"/>
</dbReference>
<feature type="region of interest" description="Disordered" evidence="16">
    <location>
        <begin position="1339"/>
        <end position="1377"/>
    </location>
</feature>
<evidence type="ECO:0000256" key="4">
    <source>
        <dbReference type="ARBA" id="ARBA00022548"/>
    </source>
</evidence>
<evidence type="ECO:0000256" key="11">
    <source>
        <dbReference type="ARBA" id="ARBA00023157"/>
    </source>
</evidence>
<dbReference type="Pfam" id="PF12349">
    <property type="entry name" value="Sterol-sensing"/>
    <property type="match status" value="1"/>
</dbReference>
<keyword evidence="9" id="KW-0443">Lipid metabolism</keyword>
<evidence type="ECO:0000256" key="15">
    <source>
        <dbReference type="ARBA" id="ARBA00034049"/>
    </source>
</evidence>
<comment type="subcellular location">
    <subcellularLocation>
        <location evidence="1">Endomembrane system</location>
        <topology evidence="1">Multi-pass membrane protein</topology>
    </subcellularLocation>
</comment>
<protein>
    <recommendedName>
        <fullName evidence="19">SSD domain-containing protein</fullName>
    </recommendedName>
</protein>
<dbReference type="InterPro" id="IPR053956">
    <property type="entry name" value="NPC1_MLD"/>
</dbReference>
<keyword evidence="6 18" id="KW-0732">Signal</keyword>
<feature type="transmembrane region" description="Helical" evidence="17">
    <location>
        <begin position="716"/>
        <end position="740"/>
    </location>
</feature>
<dbReference type="PROSITE" id="PS50156">
    <property type="entry name" value="SSD"/>
    <property type="match status" value="1"/>
</dbReference>
<dbReference type="InterPro" id="IPR032190">
    <property type="entry name" value="NPC1_N"/>
</dbReference>
<dbReference type="Pfam" id="PF16414">
    <property type="entry name" value="NPC1_N"/>
    <property type="match status" value="1"/>
</dbReference>
<dbReference type="InterPro" id="IPR004765">
    <property type="entry name" value="NPC1-like"/>
</dbReference>
<evidence type="ECO:0000256" key="10">
    <source>
        <dbReference type="ARBA" id="ARBA00023136"/>
    </source>
</evidence>
<dbReference type="GO" id="GO:0012505">
    <property type="term" value="C:endomembrane system"/>
    <property type="evidence" value="ECO:0007669"/>
    <property type="project" value="UniProtKB-SubCell"/>
</dbReference>
<evidence type="ECO:0000256" key="5">
    <source>
        <dbReference type="ARBA" id="ARBA00022692"/>
    </source>
</evidence>
<feature type="domain" description="SSD" evidence="19">
    <location>
        <begin position="682"/>
        <end position="847"/>
    </location>
</feature>
<feature type="compositionally biased region" description="Low complexity" evidence="16">
    <location>
        <begin position="350"/>
        <end position="364"/>
    </location>
</feature>
<accession>A0A0K8SKT4</accession>
<dbReference type="GO" id="GO:0005319">
    <property type="term" value="F:lipid transporter activity"/>
    <property type="evidence" value="ECO:0007669"/>
    <property type="project" value="InterPro"/>
</dbReference>
<keyword evidence="10 17" id="KW-0472">Membrane</keyword>
<feature type="transmembrane region" description="Helical" evidence="17">
    <location>
        <begin position="936"/>
        <end position="954"/>
    </location>
</feature>
<evidence type="ECO:0000256" key="12">
    <source>
        <dbReference type="ARBA" id="ARBA00023166"/>
    </source>
</evidence>
<keyword evidence="5 17" id="KW-0812">Transmembrane</keyword>
<dbReference type="InterPro" id="IPR053958">
    <property type="entry name" value="HMGCR/SNAP/NPC1-like_SSD"/>
</dbReference>
<dbReference type="FunFam" id="1.20.1640.10:FF:000008">
    <property type="entry name" value="NPC intracellular cholesterol transporter 1"/>
    <property type="match status" value="1"/>
</dbReference>